<evidence type="ECO:0000313" key="3">
    <source>
        <dbReference type="Proteomes" id="UP000503441"/>
    </source>
</evidence>
<protein>
    <submittedName>
        <fullName evidence="2">Uncharacterized protein</fullName>
    </submittedName>
</protein>
<reference evidence="2 3" key="1">
    <citation type="submission" date="2020-03" db="EMBL/GenBank/DDBJ databases">
        <title>Leucobacter sp. nov., isolated from beetles.</title>
        <authorList>
            <person name="Hyun D.-W."/>
            <person name="Bae J.-W."/>
        </authorList>
    </citation>
    <scope>NUCLEOTIDE SEQUENCE [LARGE SCALE GENOMIC DNA]</scope>
    <source>
        <strain evidence="2 3">HDW9A</strain>
    </source>
</reference>
<dbReference type="PROSITE" id="PS51257">
    <property type="entry name" value="PROKAR_LIPOPROTEIN"/>
    <property type="match status" value="1"/>
</dbReference>
<dbReference type="RefSeq" id="WP_166330810.1">
    <property type="nucleotide sequence ID" value="NZ_CP049933.1"/>
</dbReference>
<feature type="compositionally biased region" description="Basic and acidic residues" evidence="1">
    <location>
        <begin position="277"/>
        <end position="294"/>
    </location>
</feature>
<proteinExistence type="predicted"/>
<dbReference type="EMBL" id="CP049933">
    <property type="protein sequence ID" value="QIM18835.1"/>
    <property type="molecule type" value="Genomic_DNA"/>
</dbReference>
<dbReference type="Proteomes" id="UP000503441">
    <property type="component" value="Chromosome"/>
</dbReference>
<gene>
    <name evidence="2" type="ORF">G7066_09965</name>
</gene>
<feature type="region of interest" description="Disordered" evidence="1">
    <location>
        <begin position="271"/>
        <end position="294"/>
    </location>
</feature>
<sequence>MKTKLSYRFSVPAVLVIAALALTGCSGDPEKKKVEEGPLSKYMSAMWGDEEYNQEYYDKQQVKIEELVADCMAKEAFEYIPNTENGGTVVFSDDEDSDMPDPNSMKFAETYGYGFVTSPYEEEATGGDGNEKEYVDPNQEYLDSLSDSERAAYDETLWGTPTEMTGEGDEDETIQEYDWKSAGCYGAAQHEVQGEAMEAAEDPEFKDLFDKMQNVWTDVYGDGENASPNEDVAKINREWSECIVNAGYDFANPDEAWTAMMEDWNKVQEAGYAEGSDSDKEPTGPSKAEKKKFQEKEIKAAVADRKCQDKVGYIEKQQDIVNAAEQKFVDEHKSELDAMLAKYGSKKKDK</sequence>
<keyword evidence="3" id="KW-1185">Reference proteome</keyword>
<evidence type="ECO:0000256" key="1">
    <source>
        <dbReference type="SAM" id="MobiDB-lite"/>
    </source>
</evidence>
<evidence type="ECO:0000313" key="2">
    <source>
        <dbReference type="EMBL" id="QIM18835.1"/>
    </source>
</evidence>
<name>A0ABX6JWZ9_9MICO</name>
<accession>A0ABX6JWZ9</accession>
<organism evidence="2 3">
    <name type="scientific">Leucobacter coleopterorum</name>
    <dbReference type="NCBI Taxonomy" id="2714933"/>
    <lineage>
        <taxon>Bacteria</taxon>
        <taxon>Bacillati</taxon>
        <taxon>Actinomycetota</taxon>
        <taxon>Actinomycetes</taxon>
        <taxon>Micrococcales</taxon>
        <taxon>Microbacteriaceae</taxon>
        <taxon>Leucobacter</taxon>
    </lineage>
</organism>